<protein>
    <submittedName>
        <fullName evidence="1">Uncharacterized protein</fullName>
    </submittedName>
</protein>
<comment type="caution">
    <text evidence="1">The sequence shown here is derived from an EMBL/GenBank/DDBJ whole genome shotgun (WGS) entry which is preliminary data.</text>
</comment>
<sequence length="768" mass="80859">TPLEVCDDDVPDGVTSIDLGLKDSEITGGNPGYAVSYHLDQADADAGANALAVPYDNISNPQTVVVRVEDTSTGCFDTATLDLVVEQAPVPFNASPDALRYCDPDNDGIGFFSLTDAEAQITGGDPSLAVSYHETLANADNDINPIDTTSDYQNITADVQTVYARLESATIATDCATVVQFQLVVEPTPQLVSDPAPLEVCDDGVADGLAQFDLTSAEGELLESGQDPADYVFSYYGNETDAEGGVNAIAVPAAYANTVAFNDTVWVRVDGINTVAGCYKLAELTLVVRPLPVLTAPSPLELCDDNAPGDEREAFVLEQANAEILGGQPGIVLGYYETQADAIAGTGAITDPYTNTANPQTLWVRGDNEFGCTEFTTLTLRVLPVPTPTPSGQIPALELCDATVVNDGLEVFDLTENEALILNGEAGVTPSYHTGELDAVNGENAIADPENYTNMGTGGAETIYVRVTNDITGCFTVVDFAIVVSPLPEAVAVTDFIRCELGTDGFDAFDLTAKDGEVLGGQDPVQYAVTYHASLTDAQSGTGALASPYTNTSNPQEIFVRITDTSTGCSVTSQRFDIEVQESAQANPDAAPILYEACDDNMEVDGDPSDDSVQFDLSTRDAEVLDGQDPSVYTVAYFASEVDANLNVSPLPFLYENTSNPQEIYARVDNTGTTCFAVAPLTLQVNPLPAFDLEDTYVLCVNTNGTEALEPLVLDTGLSEANYAFEWSFNGTLIAGATGASYMPAQGGTYSVTVTDTSTSAATGCGNT</sequence>
<evidence type="ECO:0000313" key="1">
    <source>
        <dbReference type="EMBL" id="MCA0133937.1"/>
    </source>
</evidence>
<keyword evidence="2" id="KW-1185">Reference proteome</keyword>
<reference evidence="2" key="1">
    <citation type="submission" date="2023-07" db="EMBL/GenBank/DDBJ databases">
        <authorList>
            <person name="Yue Y."/>
        </authorList>
    </citation>
    <scope>NUCLEOTIDE SEQUENCE [LARGE SCALE GENOMIC DNA]</scope>
    <source>
        <strain evidence="2">D23</strain>
    </source>
</reference>
<proteinExistence type="predicted"/>
<gene>
    <name evidence="1" type="ORF">LBU54_15200</name>
</gene>
<name>A0ABS7XV78_9FLAO</name>
<dbReference type="Proteomes" id="UP001198901">
    <property type="component" value="Unassembled WGS sequence"/>
</dbReference>
<evidence type="ECO:0000313" key="2">
    <source>
        <dbReference type="Proteomes" id="UP001198901"/>
    </source>
</evidence>
<accession>A0ABS7XV78</accession>
<dbReference type="EMBL" id="JAIUJR010000030">
    <property type="protein sequence ID" value="MCA0133937.1"/>
    <property type="molecule type" value="Genomic_DNA"/>
</dbReference>
<feature type="non-terminal residue" evidence="1">
    <location>
        <position position="1"/>
    </location>
</feature>
<feature type="non-terminal residue" evidence="1">
    <location>
        <position position="768"/>
    </location>
</feature>
<organism evidence="1 2">
    <name type="scientific">Winogradskyella alexanderae</name>
    <dbReference type="NCBI Taxonomy" id="2877123"/>
    <lineage>
        <taxon>Bacteria</taxon>
        <taxon>Pseudomonadati</taxon>
        <taxon>Bacteroidota</taxon>
        <taxon>Flavobacteriia</taxon>
        <taxon>Flavobacteriales</taxon>
        <taxon>Flavobacteriaceae</taxon>
        <taxon>Winogradskyella</taxon>
    </lineage>
</organism>